<dbReference type="InterPro" id="IPR035979">
    <property type="entry name" value="RBD_domain_sf"/>
</dbReference>
<feature type="domain" description="RRM" evidence="4">
    <location>
        <begin position="271"/>
        <end position="343"/>
    </location>
</feature>
<reference evidence="5" key="1">
    <citation type="submission" date="2021-06" db="EMBL/GenBank/DDBJ databases">
        <title>Parelaphostrongylus tenuis whole genome reference sequence.</title>
        <authorList>
            <person name="Garwood T.J."/>
            <person name="Larsen P.A."/>
            <person name="Fountain-Jones N.M."/>
            <person name="Garbe J.R."/>
            <person name="Macchietto M.G."/>
            <person name="Kania S.A."/>
            <person name="Gerhold R.W."/>
            <person name="Richards J.E."/>
            <person name="Wolf T.M."/>
        </authorList>
    </citation>
    <scope>NUCLEOTIDE SEQUENCE</scope>
    <source>
        <strain evidence="5">MNPRO001-30</strain>
        <tissue evidence="5">Meninges</tissue>
    </source>
</reference>
<dbReference type="InterPro" id="IPR050502">
    <property type="entry name" value="Euk_RNA-bind_prot"/>
</dbReference>
<dbReference type="CDD" id="cd12353">
    <property type="entry name" value="RRM2_TIA1_like"/>
    <property type="match status" value="1"/>
</dbReference>
<evidence type="ECO:0000256" key="2">
    <source>
        <dbReference type="PROSITE-ProRule" id="PRU00176"/>
    </source>
</evidence>
<feature type="domain" description="RRM" evidence="4">
    <location>
        <begin position="164"/>
        <end position="242"/>
    </location>
</feature>
<keyword evidence="6" id="KW-1185">Reference proteome</keyword>
<evidence type="ECO:0000313" key="6">
    <source>
        <dbReference type="Proteomes" id="UP001196413"/>
    </source>
</evidence>
<evidence type="ECO:0000256" key="3">
    <source>
        <dbReference type="SAM" id="MobiDB-lite"/>
    </source>
</evidence>
<name>A0AAD5MEF3_PARTN</name>
<feature type="region of interest" description="Disordered" evidence="3">
    <location>
        <begin position="417"/>
        <end position="436"/>
    </location>
</feature>
<dbReference type="FunFam" id="3.30.70.330:FF:001013">
    <property type="entry name" value="TIA-1/TIAL RNA binding protein homolog"/>
    <property type="match status" value="1"/>
</dbReference>
<dbReference type="InterPro" id="IPR012677">
    <property type="entry name" value="Nucleotide-bd_a/b_plait_sf"/>
</dbReference>
<accession>A0AAD5MEF3</accession>
<dbReference type="SMART" id="SM00361">
    <property type="entry name" value="RRM_1"/>
    <property type="match status" value="3"/>
</dbReference>
<proteinExistence type="predicted"/>
<dbReference type="GO" id="GO:0003729">
    <property type="term" value="F:mRNA binding"/>
    <property type="evidence" value="ECO:0007669"/>
    <property type="project" value="TreeGrafter"/>
</dbReference>
<sequence>MGVTCCVSREIGCFNFRLSSPTQNSAEMAYGGYAGYGPNYMTGHENDSAGMYNPRTHSKVAEKEGFHMGGTDEPRTLYVGNLDPSVTEEFIGTLFGQIGTVTKTKVIFDGTNDPYAFVEFSDHNMAAQALQTMNRRMLLDKEMKVNWAVEPGQQQPKIDTSKHFHVFVGDLSPEVDNKALKEAFAPFGDVSDAKVIRDVTTLKSKGYGFVSYPKREEAERAIEQMNGQWLGRRTIRTNWATRKPGQGGGDQPASNEKTYEDIFNMTTPDNTSVYVGNVAGGVCEEDIREAFGRFGRILEVRIFKVQGYAFVKFDSKDCACRAILQMNGGDLGGNTIRCSWGKTSDSEKRQQGYSNYGQGAYGYGGQATGSSGYGPPASTGPGGAAAAAAAQAQQQYYNYYAQYYSNPQVMQQWASYWQQQQGGAGQPGSGAANGNR</sequence>
<gene>
    <name evidence="5" type="ORF">KIN20_014061</name>
</gene>
<dbReference type="SMART" id="SM00360">
    <property type="entry name" value="RRM"/>
    <property type="match status" value="3"/>
</dbReference>
<evidence type="ECO:0000256" key="1">
    <source>
        <dbReference type="ARBA" id="ARBA00022884"/>
    </source>
</evidence>
<comment type="caution">
    <text evidence="5">The sequence shown here is derived from an EMBL/GenBank/DDBJ whole genome shotgun (WGS) entry which is preliminary data.</text>
</comment>
<dbReference type="InterPro" id="IPR000504">
    <property type="entry name" value="RRM_dom"/>
</dbReference>
<organism evidence="5 6">
    <name type="scientific">Parelaphostrongylus tenuis</name>
    <name type="common">Meningeal worm</name>
    <dbReference type="NCBI Taxonomy" id="148309"/>
    <lineage>
        <taxon>Eukaryota</taxon>
        <taxon>Metazoa</taxon>
        <taxon>Ecdysozoa</taxon>
        <taxon>Nematoda</taxon>
        <taxon>Chromadorea</taxon>
        <taxon>Rhabditida</taxon>
        <taxon>Rhabditina</taxon>
        <taxon>Rhabditomorpha</taxon>
        <taxon>Strongyloidea</taxon>
        <taxon>Metastrongylidae</taxon>
        <taxon>Parelaphostrongylus</taxon>
    </lineage>
</organism>
<keyword evidence="1 2" id="KW-0694">RNA-binding</keyword>
<dbReference type="PROSITE" id="PS50102">
    <property type="entry name" value="RRM"/>
    <property type="match status" value="3"/>
</dbReference>
<dbReference type="InterPro" id="IPR003954">
    <property type="entry name" value="RRM_euk-type"/>
</dbReference>
<dbReference type="PANTHER" id="PTHR48025">
    <property type="entry name" value="OS02G0815200 PROTEIN"/>
    <property type="match status" value="1"/>
</dbReference>
<dbReference type="SUPFAM" id="SSF54928">
    <property type="entry name" value="RNA-binding domain, RBD"/>
    <property type="match status" value="2"/>
</dbReference>
<dbReference type="PANTHER" id="PTHR48025:SF20">
    <property type="entry name" value="TIA1 CYTOTOXIC GRANULE ASSOCIATED RNA BINDING PROTEIN"/>
    <property type="match status" value="1"/>
</dbReference>
<dbReference type="GO" id="GO:0005634">
    <property type="term" value="C:nucleus"/>
    <property type="evidence" value="ECO:0007669"/>
    <property type="project" value="TreeGrafter"/>
</dbReference>
<feature type="domain" description="RRM" evidence="4">
    <location>
        <begin position="75"/>
        <end position="150"/>
    </location>
</feature>
<dbReference type="AlphaFoldDB" id="A0AAD5MEF3"/>
<dbReference type="CDD" id="cd12352">
    <property type="entry name" value="RRM1_TIA1_like"/>
    <property type="match status" value="1"/>
</dbReference>
<dbReference type="Gene3D" id="3.30.70.330">
    <property type="match status" value="3"/>
</dbReference>
<evidence type="ECO:0000259" key="4">
    <source>
        <dbReference type="PROSITE" id="PS50102"/>
    </source>
</evidence>
<dbReference type="FunFam" id="3.30.70.330:FF:001192">
    <property type="entry name" value="TIA-1/TIAL RNA binding protein homolog"/>
    <property type="match status" value="1"/>
</dbReference>
<evidence type="ECO:0000313" key="5">
    <source>
        <dbReference type="EMBL" id="KAJ1356360.1"/>
    </source>
</evidence>
<dbReference type="EMBL" id="JAHQIW010002791">
    <property type="protein sequence ID" value="KAJ1356360.1"/>
    <property type="molecule type" value="Genomic_DNA"/>
</dbReference>
<dbReference type="Proteomes" id="UP001196413">
    <property type="component" value="Unassembled WGS sequence"/>
</dbReference>
<protein>
    <recommendedName>
        <fullName evidence="4">RRM domain-containing protein</fullName>
    </recommendedName>
</protein>
<dbReference type="Pfam" id="PF00076">
    <property type="entry name" value="RRM_1"/>
    <property type="match status" value="3"/>
</dbReference>